<dbReference type="Proteomes" id="UP000673691">
    <property type="component" value="Unassembled WGS sequence"/>
</dbReference>
<proteinExistence type="predicted"/>
<evidence type="ECO:0000313" key="2">
    <source>
        <dbReference type="Proteomes" id="UP000673691"/>
    </source>
</evidence>
<dbReference type="OrthoDB" id="3344688at2759"/>
<organism evidence="1 2">
    <name type="scientific">Olpidium bornovanus</name>
    <dbReference type="NCBI Taxonomy" id="278681"/>
    <lineage>
        <taxon>Eukaryota</taxon>
        <taxon>Fungi</taxon>
        <taxon>Fungi incertae sedis</taxon>
        <taxon>Olpidiomycota</taxon>
        <taxon>Olpidiomycotina</taxon>
        <taxon>Olpidiomycetes</taxon>
        <taxon>Olpidiales</taxon>
        <taxon>Olpidiaceae</taxon>
        <taxon>Olpidium</taxon>
    </lineage>
</organism>
<gene>
    <name evidence="1" type="ORF">BJ554DRAFT_3255</name>
</gene>
<evidence type="ECO:0000313" key="1">
    <source>
        <dbReference type="EMBL" id="KAG5462852.1"/>
    </source>
</evidence>
<protein>
    <recommendedName>
        <fullName evidence="3">Copia protein</fullName>
    </recommendedName>
</protein>
<name>A0A8H8A0Q3_9FUNG</name>
<comment type="caution">
    <text evidence="1">The sequence shown here is derived from an EMBL/GenBank/DDBJ whole genome shotgun (WGS) entry which is preliminary data.</text>
</comment>
<keyword evidence="2" id="KW-1185">Reference proteome</keyword>
<sequence>MTNSPTPLMIDNTGAAELAADNKASRRSKHIDIKYHHLRWCAADGEIQIQRVETAENPADMLTKPLDKVKFTKFREMIGIGPCND</sequence>
<reference evidence="1 2" key="1">
    <citation type="journal article" name="Sci. Rep.">
        <title>Genome-scale phylogenetic analyses confirm Olpidium as the closest living zoosporic fungus to the non-flagellated, terrestrial fungi.</title>
        <authorList>
            <person name="Chang Y."/>
            <person name="Rochon D."/>
            <person name="Sekimoto S."/>
            <person name="Wang Y."/>
            <person name="Chovatia M."/>
            <person name="Sandor L."/>
            <person name="Salamov A."/>
            <person name="Grigoriev I.V."/>
            <person name="Stajich J.E."/>
            <person name="Spatafora J.W."/>
        </authorList>
    </citation>
    <scope>NUCLEOTIDE SEQUENCE [LARGE SCALE GENOMIC DNA]</scope>
    <source>
        <strain evidence="1">S191</strain>
    </source>
</reference>
<dbReference type="AlphaFoldDB" id="A0A8H8A0Q3"/>
<accession>A0A8H8A0Q3</accession>
<dbReference type="EMBL" id="JAEFCI010001523">
    <property type="protein sequence ID" value="KAG5462852.1"/>
    <property type="molecule type" value="Genomic_DNA"/>
</dbReference>
<dbReference type="CDD" id="cd09272">
    <property type="entry name" value="RNase_HI_RT_Ty1"/>
    <property type="match status" value="1"/>
</dbReference>
<evidence type="ECO:0008006" key="3">
    <source>
        <dbReference type="Google" id="ProtNLM"/>
    </source>
</evidence>